<name>A0AB40BTQ4_DIOCR</name>
<keyword evidence="4" id="KW-0732">Signal</keyword>
<dbReference type="InterPro" id="IPR000719">
    <property type="entry name" value="Prot_kinase_dom"/>
</dbReference>
<keyword evidence="8" id="KW-1133">Transmembrane helix</keyword>
<keyword evidence="2" id="KW-0808">Transferase</keyword>
<dbReference type="FunFam" id="1.10.510.10:FF:000227">
    <property type="entry name" value="Serine/threonine-protein kinase"/>
    <property type="match status" value="1"/>
</dbReference>
<organism evidence="13 14">
    <name type="scientific">Dioscorea cayennensis subsp. rotundata</name>
    <name type="common">White Guinea yam</name>
    <name type="synonym">Dioscorea rotundata</name>
    <dbReference type="NCBI Taxonomy" id="55577"/>
    <lineage>
        <taxon>Eukaryota</taxon>
        <taxon>Viridiplantae</taxon>
        <taxon>Streptophyta</taxon>
        <taxon>Embryophyta</taxon>
        <taxon>Tracheophyta</taxon>
        <taxon>Spermatophyta</taxon>
        <taxon>Magnoliopsida</taxon>
        <taxon>Liliopsida</taxon>
        <taxon>Dioscoreales</taxon>
        <taxon>Dioscoreaceae</taxon>
        <taxon>Dioscorea</taxon>
    </lineage>
</organism>
<evidence type="ECO:0000313" key="14">
    <source>
        <dbReference type="RefSeq" id="XP_039130363.1"/>
    </source>
</evidence>
<comment type="subcellular location">
    <subcellularLocation>
        <location evidence="1">Membrane</location>
        <topology evidence="1">Single-pass membrane protein</topology>
    </subcellularLocation>
</comment>
<keyword evidence="3" id="KW-0812">Transmembrane</keyword>
<evidence type="ECO:0000256" key="8">
    <source>
        <dbReference type="ARBA" id="ARBA00022989"/>
    </source>
</evidence>
<keyword evidence="5 10" id="KW-0547">Nucleotide-binding</keyword>
<dbReference type="FunFam" id="3.30.200.20:FF:000178">
    <property type="entry name" value="serine/threonine-protein kinase PBS1-like"/>
    <property type="match status" value="1"/>
</dbReference>
<reference evidence="14" key="1">
    <citation type="submission" date="2025-08" db="UniProtKB">
        <authorList>
            <consortium name="RefSeq"/>
        </authorList>
    </citation>
    <scope>IDENTIFICATION</scope>
</reference>
<dbReference type="PROSITE" id="PS00108">
    <property type="entry name" value="PROTEIN_KINASE_ST"/>
    <property type="match status" value="1"/>
</dbReference>
<keyword evidence="6" id="KW-0418">Kinase</keyword>
<dbReference type="GO" id="GO:0005524">
    <property type="term" value="F:ATP binding"/>
    <property type="evidence" value="ECO:0007669"/>
    <property type="project" value="UniProtKB-UniRule"/>
</dbReference>
<dbReference type="InterPro" id="IPR008271">
    <property type="entry name" value="Ser/Thr_kinase_AS"/>
</dbReference>
<evidence type="ECO:0000256" key="2">
    <source>
        <dbReference type="ARBA" id="ARBA00022679"/>
    </source>
</evidence>
<keyword evidence="13" id="KW-1185">Reference proteome</keyword>
<evidence type="ECO:0000259" key="12">
    <source>
        <dbReference type="PROSITE" id="PS50011"/>
    </source>
</evidence>
<evidence type="ECO:0000256" key="5">
    <source>
        <dbReference type="ARBA" id="ARBA00022741"/>
    </source>
</evidence>
<dbReference type="CDD" id="cd14066">
    <property type="entry name" value="STKc_IRAK"/>
    <property type="match status" value="1"/>
</dbReference>
<sequence length="320" mass="36500">MALFLWMFLRKRQDRGMVSIEGVLVQFKYSDLRRMTKNFSEMLGQGGFGSVFKGALPNMTAIAVKQLRSIVRQEKDFQTEVITLGRIQHINLIRLLGFCCEGTKRLLVYDYMPNGSLDHHLFNRNDVVLDWRTRYQIIIGVAKGLEYLHEKCRDCIIHCDVKPENILLDSDFCPKVSDFGMAKLIHRNFSKVLTSMKGTFGYLAPEWISGQPITPKADVYSYGMMLFEVISGRRNSDQSRSTNNKYFSSLGSTNSLKVTPFSLLDENLAHDADMEELTRACKVACWCIQENEAHRPSMGVVVLMLEGVMEAYSDVLGSRF</sequence>
<keyword evidence="11" id="KW-0723">Serine/threonine-protein kinase</keyword>
<evidence type="ECO:0000256" key="9">
    <source>
        <dbReference type="ARBA" id="ARBA00023136"/>
    </source>
</evidence>
<dbReference type="Gene3D" id="3.30.200.20">
    <property type="entry name" value="Phosphorylase Kinase, domain 1"/>
    <property type="match status" value="1"/>
</dbReference>
<dbReference type="SMART" id="SM00220">
    <property type="entry name" value="S_TKc"/>
    <property type="match status" value="1"/>
</dbReference>
<comment type="similarity">
    <text evidence="11">Belongs to the protein kinase superfamily.</text>
</comment>
<dbReference type="GO" id="GO:0016020">
    <property type="term" value="C:membrane"/>
    <property type="evidence" value="ECO:0007669"/>
    <property type="project" value="UniProtKB-SubCell"/>
</dbReference>
<evidence type="ECO:0000256" key="10">
    <source>
        <dbReference type="PROSITE-ProRule" id="PRU10141"/>
    </source>
</evidence>
<feature type="domain" description="Protein kinase" evidence="12">
    <location>
        <begin position="37"/>
        <end position="309"/>
    </location>
</feature>
<dbReference type="PANTHER" id="PTHR47974:SF19">
    <property type="entry name" value="RECEPTOR-LIKE SERINE_THREONINE-PROTEIN KINASE"/>
    <property type="match status" value="1"/>
</dbReference>
<evidence type="ECO:0000256" key="11">
    <source>
        <dbReference type="RuleBase" id="RU000304"/>
    </source>
</evidence>
<proteinExistence type="inferred from homology"/>
<dbReference type="GeneID" id="120266769"/>
<dbReference type="InterPro" id="IPR017441">
    <property type="entry name" value="Protein_kinase_ATP_BS"/>
</dbReference>
<dbReference type="PIRSF" id="PIRSF000654">
    <property type="entry name" value="Integrin-linked_kinase"/>
    <property type="match status" value="1"/>
</dbReference>
<feature type="binding site" evidence="10">
    <location>
        <position position="65"/>
    </location>
    <ligand>
        <name>ATP</name>
        <dbReference type="ChEBI" id="CHEBI:30616"/>
    </ligand>
</feature>
<dbReference type="PROSITE" id="PS50011">
    <property type="entry name" value="PROTEIN_KINASE_DOM"/>
    <property type="match status" value="1"/>
</dbReference>
<dbReference type="Proteomes" id="UP001515500">
    <property type="component" value="Chromosome 8"/>
</dbReference>
<dbReference type="Gene3D" id="1.10.510.10">
    <property type="entry name" value="Transferase(Phosphotransferase) domain 1"/>
    <property type="match status" value="1"/>
</dbReference>
<evidence type="ECO:0000256" key="1">
    <source>
        <dbReference type="ARBA" id="ARBA00004167"/>
    </source>
</evidence>
<keyword evidence="9" id="KW-0472">Membrane</keyword>
<evidence type="ECO:0000256" key="7">
    <source>
        <dbReference type="ARBA" id="ARBA00022840"/>
    </source>
</evidence>
<dbReference type="AlphaFoldDB" id="A0AB40BTQ4"/>
<gene>
    <name evidence="14" type="primary">LOC120266769</name>
</gene>
<protein>
    <submittedName>
        <fullName evidence="14">LOW QUALITY PROTEIN: G-type lectin S-receptor-like serine/threonine-protein kinase At2g19130</fullName>
    </submittedName>
</protein>
<evidence type="ECO:0000256" key="3">
    <source>
        <dbReference type="ARBA" id="ARBA00022692"/>
    </source>
</evidence>
<dbReference type="GO" id="GO:0004674">
    <property type="term" value="F:protein serine/threonine kinase activity"/>
    <property type="evidence" value="ECO:0007669"/>
    <property type="project" value="UniProtKB-KW"/>
</dbReference>
<keyword evidence="7 10" id="KW-0067">ATP-binding</keyword>
<dbReference type="InterPro" id="IPR011009">
    <property type="entry name" value="Kinase-like_dom_sf"/>
</dbReference>
<evidence type="ECO:0000313" key="13">
    <source>
        <dbReference type="Proteomes" id="UP001515500"/>
    </source>
</evidence>
<dbReference type="PANTHER" id="PTHR47974">
    <property type="entry name" value="OS07G0415500 PROTEIN"/>
    <property type="match status" value="1"/>
</dbReference>
<dbReference type="PROSITE" id="PS00107">
    <property type="entry name" value="PROTEIN_KINASE_ATP"/>
    <property type="match status" value="1"/>
</dbReference>
<dbReference type="SUPFAM" id="SSF56112">
    <property type="entry name" value="Protein kinase-like (PK-like)"/>
    <property type="match status" value="1"/>
</dbReference>
<accession>A0AB40BTQ4</accession>
<dbReference type="Pfam" id="PF00069">
    <property type="entry name" value="Pkinase"/>
    <property type="match status" value="1"/>
</dbReference>
<dbReference type="RefSeq" id="XP_039130363.1">
    <property type="nucleotide sequence ID" value="XM_039274429.1"/>
</dbReference>
<evidence type="ECO:0000256" key="6">
    <source>
        <dbReference type="ARBA" id="ARBA00022777"/>
    </source>
</evidence>
<evidence type="ECO:0000256" key="4">
    <source>
        <dbReference type="ARBA" id="ARBA00022729"/>
    </source>
</evidence>